<dbReference type="Proteomes" id="UP000036102">
    <property type="component" value="Unassembled WGS sequence"/>
</dbReference>
<dbReference type="SUPFAM" id="SSF55469">
    <property type="entry name" value="FMN-dependent nitroreductase-like"/>
    <property type="match status" value="1"/>
</dbReference>
<dbReference type="AlphaFoldDB" id="A0A0J7J9D3"/>
<gene>
    <name evidence="1" type="ORF">Msub_10991</name>
</gene>
<proteinExistence type="predicted"/>
<dbReference type="EMBL" id="LFBU01000001">
    <property type="protein sequence ID" value="KMQ74802.1"/>
    <property type="molecule type" value="Genomic_DNA"/>
</dbReference>
<dbReference type="PATRIC" id="fig|1658765.3.peg.986"/>
<dbReference type="GO" id="GO:0016491">
    <property type="term" value="F:oxidoreductase activity"/>
    <property type="evidence" value="ECO:0007669"/>
    <property type="project" value="InterPro"/>
</dbReference>
<dbReference type="InterPro" id="IPR000415">
    <property type="entry name" value="Nitroreductase-like"/>
</dbReference>
<comment type="caution">
    <text evidence="1">The sequence shown here is derived from an EMBL/GenBank/DDBJ whole genome shotgun (WGS) entry which is preliminary data.</text>
</comment>
<name>A0A0J7J9D3_9GAMM</name>
<dbReference type="STRING" id="1658765.Msub_10991"/>
<accession>A0A0J7J9D3</accession>
<protein>
    <submittedName>
        <fullName evidence="1">Uncharacterized protein</fullName>
    </submittedName>
</protein>
<evidence type="ECO:0000313" key="2">
    <source>
        <dbReference type="Proteomes" id="UP000036102"/>
    </source>
</evidence>
<keyword evidence="2" id="KW-1185">Reference proteome</keyword>
<evidence type="ECO:0000313" key="1">
    <source>
        <dbReference type="EMBL" id="KMQ74802.1"/>
    </source>
</evidence>
<sequence length="52" mass="6000">MSRNSGKHRVKKLLNLPGRGLVTMVLAAGRRAENGVYNRQYRFDQSQLVHYL</sequence>
<organism evidence="1 2">
    <name type="scientific">Marinobacter subterrani</name>
    <dbReference type="NCBI Taxonomy" id="1658765"/>
    <lineage>
        <taxon>Bacteria</taxon>
        <taxon>Pseudomonadati</taxon>
        <taxon>Pseudomonadota</taxon>
        <taxon>Gammaproteobacteria</taxon>
        <taxon>Pseudomonadales</taxon>
        <taxon>Marinobacteraceae</taxon>
        <taxon>Marinobacter</taxon>
    </lineage>
</organism>
<reference evidence="1 2" key="1">
    <citation type="submission" date="2015-06" db="EMBL/GenBank/DDBJ databases">
        <title>Marinobacter subterrani, a genetically tractable neutrophilic iron-oxidizing strain isolated from the Soudan Iron Mine.</title>
        <authorList>
            <person name="Bonis B.M."/>
            <person name="Gralnick J.A."/>
        </authorList>
    </citation>
    <scope>NUCLEOTIDE SEQUENCE [LARGE SCALE GENOMIC DNA]</scope>
    <source>
        <strain evidence="1 2">JG233</strain>
    </source>
</reference>